<protein>
    <submittedName>
        <fullName evidence="1">Uncharacterized protein</fullName>
    </submittedName>
</protein>
<dbReference type="AlphaFoldDB" id="A0A4Y2GFX8"/>
<comment type="caution">
    <text evidence="1">The sequence shown here is derived from an EMBL/GenBank/DDBJ whole genome shotgun (WGS) entry which is preliminary data.</text>
</comment>
<organism evidence="1 2">
    <name type="scientific">Araneus ventricosus</name>
    <name type="common">Orbweaver spider</name>
    <name type="synonym">Epeira ventricosa</name>
    <dbReference type="NCBI Taxonomy" id="182803"/>
    <lineage>
        <taxon>Eukaryota</taxon>
        <taxon>Metazoa</taxon>
        <taxon>Ecdysozoa</taxon>
        <taxon>Arthropoda</taxon>
        <taxon>Chelicerata</taxon>
        <taxon>Arachnida</taxon>
        <taxon>Araneae</taxon>
        <taxon>Araneomorphae</taxon>
        <taxon>Entelegynae</taxon>
        <taxon>Araneoidea</taxon>
        <taxon>Araneidae</taxon>
        <taxon>Araneus</taxon>
    </lineage>
</organism>
<evidence type="ECO:0000313" key="1">
    <source>
        <dbReference type="EMBL" id="GBM52291.1"/>
    </source>
</evidence>
<evidence type="ECO:0000313" key="2">
    <source>
        <dbReference type="Proteomes" id="UP000499080"/>
    </source>
</evidence>
<dbReference type="Proteomes" id="UP000499080">
    <property type="component" value="Unassembled WGS sequence"/>
</dbReference>
<sequence>MSSAMERPLPKSIKKYIKHIKKTTEYIKTLQQFVSYLLQQLDGIERMLQERKTAVEQLQNYLKPRKSKNKFKAKTVRSMRMKTNGSVEDLKQIGLSIYAAIEMKKRSEILIRHLLSLIGTWSYPGIVTDLLNNS</sequence>
<gene>
    <name evidence="1" type="ORF">AVEN_51723_1</name>
</gene>
<name>A0A4Y2GFX8_ARAVE</name>
<proteinExistence type="predicted"/>
<reference evidence="1 2" key="1">
    <citation type="journal article" date="2019" name="Sci. Rep.">
        <title>Orb-weaving spider Araneus ventricosus genome elucidates the spidroin gene catalogue.</title>
        <authorList>
            <person name="Kono N."/>
            <person name="Nakamura H."/>
            <person name="Ohtoshi R."/>
            <person name="Moran D.A.P."/>
            <person name="Shinohara A."/>
            <person name="Yoshida Y."/>
            <person name="Fujiwara M."/>
            <person name="Mori M."/>
            <person name="Tomita M."/>
            <person name="Arakawa K."/>
        </authorList>
    </citation>
    <scope>NUCLEOTIDE SEQUENCE [LARGE SCALE GENOMIC DNA]</scope>
</reference>
<accession>A0A4Y2GFX8</accession>
<keyword evidence="2" id="KW-1185">Reference proteome</keyword>
<dbReference type="EMBL" id="BGPR01001372">
    <property type="protein sequence ID" value="GBM52291.1"/>
    <property type="molecule type" value="Genomic_DNA"/>
</dbReference>